<dbReference type="InterPro" id="IPR016181">
    <property type="entry name" value="Acyl_CoA_acyltransferase"/>
</dbReference>
<dbReference type="InterPro" id="IPR050832">
    <property type="entry name" value="Bact_Acetyltransf"/>
</dbReference>
<evidence type="ECO:0000259" key="3">
    <source>
        <dbReference type="PROSITE" id="PS51186"/>
    </source>
</evidence>
<sequence>MNMINVRQITALTAGQFRELCDLLVDSVEGGASVGFLSPLSMEKAGEYWRTVADALPSGLALFIAEDESSIVGSVQLAPCARENGLHRAEIQKLFVLRSHRGQGIATELMHAAQTHALSLGRTLLVLDTHAGSKAEALYEHLGWKRAGSIPDYAASPDGTLHGTVFLYKRISPNRDTEARKRP</sequence>
<keyword evidence="1 4" id="KW-0808">Transferase</keyword>
<accession>E6VVZ3</accession>
<keyword evidence="2" id="KW-0012">Acyltransferase</keyword>
<dbReference type="RefSeq" id="WP_013514368.1">
    <property type="nucleotide sequence ID" value="NC_014844.1"/>
</dbReference>
<dbReference type="STRING" id="643562.Daes_1424"/>
<gene>
    <name evidence="4" type="ordered locus">Daes_1424</name>
</gene>
<protein>
    <submittedName>
        <fullName evidence="4">GCN5-related N-acetyltransferase</fullName>
    </submittedName>
</protein>
<keyword evidence="5" id="KW-1185">Reference proteome</keyword>
<dbReference type="KEGG" id="das:Daes_1424"/>
<dbReference type="eggNOG" id="COG0454">
    <property type="taxonomic scope" value="Bacteria"/>
</dbReference>
<evidence type="ECO:0000313" key="4">
    <source>
        <dbReference type="EMBL" id="ADU62438.1"/>
    </source>
</evidence>
<evidence type="ECO:0000313" key="5">
    <source>
        <dbReference type="Proteomes" id="UP000002191"/>
    </source>
</evidence>
<dbReference type="Gene3D" id="3.40.630.30">
    <property type="match status" value="1"/>
</dbReference>
<dbReference type="AlphaFoldDB" id="E6VVZ3"/>
<dbReference type="PROSITE" id="PS51186">
    <property type="entry name" value="GNAT"/>
    <property type="match status" value="1"/>
</dbReference>
<name>E6VVZ3_PSEA9</name>
<evidence type="ECO:0000256" key="1">
    <source>
        <dbReference type="ARBA" id="ARBA00022679"/>
    </source>
</evidence>
<proteinExistence type="predicted"/>
<dbReference type="InterPro" id="IPR000182">
    <property type="entry name" value="GNAT_dom"/>
</dbReference>
<dbReference type="Pfam" id="PF13508">
    <property type="entry name" value="Acetyltransf_7"/>
    <property type="match status" value="1"/>
</dbReference>
<dbReference type="PANTHER" id="PTHR43877">
    <property type="entry name" value="AMINOALKYLPHOSPHONATE N-ACETYLTRANSFERASE-RELATED-RELATED"/>
    <property type="match status" value="1"/>
</dbReference>
<dbReference type="HOGENOM" id="CLU_077728_1_1_7"/>
<dbReference type="Proteomes" id="UP000002191">
    <property type="component" value="Chromosome"/>
</dbReference>
<dbReference type="CDD" id="cd04301">
    <property type="entry name" value="NAT_SF"/>
    <property type="match status" value="1"/>
</dbReference>
<reference evidence="4 5" key="2">
    <citation type="journal article" date="2014" name="Genome Announc.">
        <title>Complete Genome Sequence of the Subsurface, Mesophilic Sulfate-Reducing Bacterium Desulfovibrio aespoeensis Aspo-2.</title>
        <authorList>
            <person name="Pedersen K."/>
            <person name="Bengtsson A."/>
            <person name="Edlund J."/>
            <person name="Rabe L."/>
            <person name="Hazen T."/>
            <person name="Chakraborty R."/>
            <person name="Goodwin L."/>
            <person name="Shapiro N."/>
        </authorList>
    </citation>
    <scope>NUCLEOTIDE SEQUENCE [LARGE SCALE GENOMIC DNA]</scope>
    <source>
        <strain evidence="5">ATCC 700646 / DSM 10631 / Aspo-2</strain>
    </source>
</reference>
<dbReference type="SUPFAM" id="SSF55729">
    <property type="entry name" value="Acyl-CoA N-acyltransferases (Nat)"/>
    <property type="match status" value="1"/>
</dbReference>
<reference evidence="5" key="1">
    <citation type="submission" date="2010-12" db="EMBL/GenBank/DDBJ databases">
        <title>Complete sequence of Desulfovibrio aespoeensis Aspo-2.</title>
        <authorList>
            <consortium name="US DOE Joint Genome Institute"/>
            <person name="Lucas S."/>
            <person name="Copeland A."/>
            <person name="Lapidus A."/>
            <person name="Cheng J.-F."/>
            <person name="Goodwin L."/>
            <person name="Pitluck S."/>
            <person name="Chertkov O."/>
            <person name="Misra M."/>
            <person name="Detter J.C."/>
            <person name="Han C."/>
            <person name="Tapia R."/>
            <person name="Land M."/>
            <person name="Hauser L."/>
            <person name="Kyrpides N."/>
            <person name="Ivanova N."/>
            <person name="Ovchinnikova G."/>
            <person name="Pedersen K."/>
            <person name="Jagevall S."/>
            <person name="Hazen T."/>
            <person name="Woyke T."/>
        </authorList>
    </citation>
    <scope>NUCLEOTIDE SEQUENCE [LARGE SCALE GENOMIC DNA]</scope>
    <source>
        <strain evidence="5">ATCC 700646 / DSM 10631 / Aspo-2</strain>
    </source>
</reference>
<dbReference type="GO" id="GO:0016747">
    <property type="term" value="F:acyltransferase activity, transferring groups other than amino-acyl groups"/>
    <property type="evidence" value="ECO:0007669"/>
    <property type="project" value="InterPro"/>
</dbReference>
<feature type="domain" description="N-acetyltransferase" evidence="3">
    <location>
        <begin position="4"/>
        <end position="172"/>
    </location>
</feature>
<dbReference type="EMBL" id="CP002431">
    <property type="protein sequence ID" value="ADU62438.1"/>
    <property type="molecule type" value="Genomic_DNA"/>
</dbReference>
<evidence type="ECO:0000256" key="2">
    <source>
        <dbReference type="ARBA" id="ARBA00023315"/>
    </source>
</evidence>
<organism evidence="4 5">
    <name type="scientific">Pseudodesulfovibrio aespoeensis (strain ATCC 700646 / DSM 10631 / Aspo-2)</name>
    <name type="common">Desulfovibrio aespoeensis</name>
    <dbReference type="NCBI Taxonomy" id="643562"/>
    <lineage>
        <taxon>Bacteria</taxon>
        <taxon>Pseudomonadati</taxon>
        <taxon>Thermodesulfobacteriota</taxon>
        <taxon>Desulfovibrionia</taxon>
        <taxon>Desulfovibrionales</taxon>
        <taxon>Desulfovibrionaceae</taxon>
    </lineage>
</organism>